<feature type="transmembrane region" description="Helical" evidence="1">
    <location>
        <begin position="28"/>
        <end position="49"/>
    </location>
</feature>
<name>A0ABN2JRU4_9ACTN</name>
<dbReference type="Proteomes" id="UP001500655">
    <property type="component" value="Unassembled WGS sequence"/>
</dbReference>
<proteinExistence type="predicted"/>
<evidence type="ECO:0000313" key="3">
    <source>
        <dbReference type="Proteomes" id="UP001500655"/>
    </source>
</evidence>
<keyword evidence="1" id="KW-1133">Transmembrane helix</keyword>
<dbReference type="RefSeq" id="WP_344076189.1">
    <property type="nucleotide sequence ID" value="NZ_BAAALS010000002.1"/>
</dbReference>
<dbReference type="EMBL" id="BAAALS010000002">
    <property type="protein sequence ID" value="GAA1736975.1"/>
    <property type="molecule type" value="Genomic_DNA"/>
</dbReference>
<keyword evidence="1" id="KW-0472">Membrane</keyword>
<protein>
    <submittedName>
        <fullName evidence="2">Uncharacterized protein</fullName>
    </submittedName>
</protein>
<gene>
    <name evidence="2" type="ORF">GCM10009681_04430</name>
</gene>
<keyword evidence="1" id="KW-0812">Transmembrane</keyword>
<reference evidence="2 3" key="1">
    <citation type="journal article" date="2019" name="Int. J. Syst. Evol. Microbiol.">
        <title>The Global Catalogue of Microorganisms (GCM) 10K type strain sequencing project: providing services to taxonomists for standard genome sequencing and annotation.</title>
        <authorList>
            <consortium name="The Broad Institute Genomics Platform"/>
            <consortium name="The Broad Institute Genome Sequencing Center for Infectious Disease"/>
            <person name="Wu L."/>
            <person name="Ma J."/>
        </authorList>
    </citation>
    <scope>NUCLEOTIDE SEQUENCE [LARGE SCALE GENOMIC DNA]</scope>
    <source>
        <strain evidence="2 3">JCM 13249</strain>
    </source>
</reference>
<accession>A0ABN2JRU4</accession>
<evidence type="ECO:0000313" key="2">
    <source>
        <dbReference type="EMBL" id="GAA1736975.1"/>
    </source>
</evidence>
<comment type="caution">
    <text evidence="2">The sequence shown here is derived from an EMBL/GenBank/DDBJ whole genome shotgun (WGS) entry which is preliminary data.</text>
</comment>
<keyword evidence="3" id="KW-1185">Reference proteome</keyword>
<organism evidence="2 3">
    <name type="scientific">Luedemannella helvata</name>
    <dbReference type="NCBI Taxonomy" id="349315"/>
    <lineage>
        <taxon>Bacteria</taxon>
        <taxon>Bacillati</taxon>
        <taxon>Actinomycetota</taxon>
        <taxon>Actinomycetes</taxon>
        <taxon>Micromonosporales</taxon>
        <taxon>Micromonosporaceae</taxon>
        <taxon>Luedemannella</taxon>
    </lineage>
</organism>
<evidence type="ECO:0000256" key="1">
    <source>
        <dbReference type="SAM" id="Phobius"/>
    </source>
</evidence>
<sequence length="212" mass="22895">MSSTYGGQGGDGVYHVGPYGGLRDWLSLHRVVAGLVALAAVATIPFGGLNKADAGRYGGLARVEVGQAYDAGPWRVTVTGGRLLKDQPPLRAKKKTNRWVIVLATVEVTADETRNDTLDILRISGAEKLAGDEPDTIMLRSDYSLLPALHPGLPEQLIFGWEQDATAAVPASIDVIIWGKTLRMNSLTESEEWLDHGERAVLTVPVQDRRNA</sequence>